<dbReference type="RefSeq" id="XP_017783955.1">
    <property type="nucleotide sequence ID" value="XM_017928466.1"/>
</dbReference>
<dbReference type="PANTHER" id="PTHR24373">
    <property type="entry name" value="SLIT RELATED LEUCINE-RICH REPEAT NEURONAL PROTEIN"/>
    <property type="match status" value="1"/>
</dbReference>
<feature type="signal peptide" evidence="4">
    <location>
        <begin position="1"/>
        <end position="26"/>
    </location>
</feature>
<dbReference type="Pfam" id="PF13855">
    <property type="entry name" value="LRR_8"/>
    <property type="match status" value="2"/>
</dbReference>
<dbReference type="InterPro" id="IPR003591">
    <property type="entry name" value="Leu-rich_rpt_typical-subtyp"/>
</dbReference>
<organism evidence="5 6">
    <name type="scientific">Nicrophorus vespilloides</name>
    <name type="common">Boreal carrion beetle</name>
    <dbReference type="NCBI Taxonomy" id="110193"/>
    <lineage>
        <taxon>Eukaryota</taxon>
        <taxon>Metazoa</taxon>
        <taxon>Ecdysozoa</taxon>
        <taxon>Arthropoda</taxon>
        <taxon>Hexapoda</taxon>
        <taxon>Insecta</taxon>
        <taxon>Pterygota</taxon>
        <taxon>Neoptera</taxon>
        <taxon>Endopterygota</taxon>
        <taxon>Coleoptera</taxon>
        <taxon>Polyphaga</taxon>
        <taxon>Staphyliniformia</taxon>
        <taxon>Silphidae</taxon>
        <taxon>Nicrophorinae</taxon>
        <taxon>Nicrophorus</taxon>
    </lineage>
</organism>
<evidence type="ECO:0000256" key="1">
    <source>
        <dbReference type="ARBA" id="ARBA00022614"/>
    </source>
</evidence>
<dbReference type="SMART" id="SM00365">
    <property type="entry name" value="LRR_SD22"/>
    <property type="match status" value="6"/>
</dbReference>
<evidence type="ECO:0000256" key="4">
    <source>
        <dbReference type="SAM" id="SignalP"/>
    </source>
</evidence>
<protein>
    <submittedName>
        <fullName evidence="6">Insulin-like growth factor-binding protein complex acid labile subunit</fullName>
    </submittedName>
</protein>
<keyword evidence="3" id="KW-0677">Repeat</keyword>
<accession>A0ABM1NAV5</accession>
<evidence type="ECO:0000313" key="5">
    <source>
        <dbReference type="Proteomes" id="UP000695000"/>
    </source>
</evidence>
<evidence type="ECO:0000313" key="6">
    <source>
        <dbReference type="RefSeq" id="XP_017783955.1"/>
    </source>
</evidence>
<dbReference type="InterPro" id="IPR032675">
    <property type="entry name" value="LRR_dom_sf"/>
</dbReference>
<dbReference type="GeneID" id="108567791"/>
<evidence type="ECO:0000256" key="2">
    <source>
        <dbReference type="ARBA" id="ARBA00022729"/>
    </source>
</evidence>
<dbReference type="Proteomes" id="UP000695000">
    <property type="component" value="Unplaced"/>
</dbReference>
<dbReference type="SMART" id="SM00369">
    <property type="entry name" value="LRR_TYP"/>
    <property type="match status" value="8"/>
</dbReference>
<dbReference type="InterPro" id="IPR001611">
    <property type="entry name" value="Leu-rich_rpt"/>
</dbReference>
<dbReference type="PANTHER" id="PTHR24373:SF370">
    <property type="entry name" value="FISH-LIPS, ISOFORM E"/>
    <property type="match status" value="1"/>
</dbReference>
<name>A0ABM1NAV5_NICVS</name>
<dbReference type="PROSITE" id="PS51450">
    <property type="entry name" value="LRR"/>
    <property type="match status" value="2"/>
</dbReference>
<feature type="chain" id="PRO_5045231727" evidence="4">
    <location>
        <begin position="27"/>
        <end position="333"/>
    </location>
</feature>
<keyword evidence="5" id="KW-1185">Reference proteome</keyword>
<proteinExistence type="predicted"/>
<gene>
    <name evidence="6" type="primary">LOC108567791</name>
</gene>
<keyword evidence="2 4" id="KW-0732">Signal</keyword>
<dbReference type="SUPFAM" id="SSF52058">
    <property type="entry name" value="L domain-like"/>
    <property type="match status" value="1"/>
</dbReference>
<keyword evidence="1" id="KW-0433">Leucine-rich repeat</keyword>
<sequence>MMDARRSAMSRIISVWCLSMVTLVLAAAGDDGQQLNDCSFSMKKQILTCERIALKDSNIGNTIGTATQMLVIRRSANLTITPGFHSPPFRLLTSYHLTECPDLQVSPFSFQQLPNLKYIKIIDNTYTTVASNTFYGLVNLEVLSLNNNSINTIETDAFNGLSSLETLELTHNNFKTVSAHVFASLHNLRSLFLYHNNIEVLEDDCLFGLSNLNVLDLTYNRITRIKTAVFDAAPVLTQLYLSFNQIETVEGDFTSEKLEFLYLQNNKLRNVTDTLFNSLVNLVDVDLSRNKITSFAPDAFINLTRLNNLNYKDNNLERPVHLQFADKPPLITS</sequence>
<evidence type="ECO:0000256" key="3">
    <source>
        <dbReference type="ARBA" id="ARBA00022737"/>
    </source>
</evidence>
<reference evidence="6" key="1">
    <citation type="submission" date="2025-08" db="UniProtKB">
        <authorList>
            <consortium name="RefSeq"/>
        </authorList>
    </citation>
    <scope>IDENTIFICATION</scope>
    <source>
        <tissue evidence="6">Whole Larva</tissue>
    </source>
</reference>
<dbReference type="InterPro" id="IPR050328">
    <property type="entry name" value="Dev_Immune_Receptor"/>
</dbReference>
<dbReference type="Gene3D" id="3.80.10.10">
    <property type="entry name" value="Ribonuclease Inhibitor"/>
    <property type="match status" value="2"/>
</dbReference>